<dbReference type="InterPro" id="IPR000467">
    <property type="entry name" value="G_patch_dom"/>
</dbReference>
<feature type="region of interest" description="Disordered" evidence="1">
    <location>
        <begin position="1"/>
        <end position="22"/>
    </location>
</feature>
<dbReference type="SMART" id="SM00443">
    <property type="entry name" value="G_patch"/>
    <property type="match status" value="1"/>
</dbReference>
<dbReference type="PANTHER" id="PTHR20923">
    <property type="entry name" value="BAT4 PROTEIN-RELATED"/>
    <property type="match status" value="1"/>
</dbReference>
<sequence length="241" mass="26152">MARSPAESSDAVESKARSSLAGFRSSGVHVLEPYISPSVRSISAGLPRHGQPPGGTVVHPLSLTGAPTKLWQGHIPADNVGFRLLRKAGWSVGSGLGAGEQGRRDPIEPMLPKGTRGLGFDRHAAQQQQQQATHSCRKRPAGDDPEGLQAQERHSGPPSRVAALVQEELARESISDKVARHRQVMCADREQERGRAIERYLRSAFNDPFDHIRSDNSNPLGRPHKLTQSNPLLDPIGDDDD</sequence>
<dbReference type="InterPro" id="IPR039146">
    <property type="entry name" value="GPANK1"/>
</dbReference>
<dbReference type="EMBL" id="BNCO01000014">
    <property type="protein sequence ID" value="GIL53300.1"/>
    <property type="molecule type" value="Genomic_DNA"/>
</dbReference>
<evidence type="ECO:0000313" key="4">
    <source>
        <dbReference type="Proteomes" id="UP000747399"/>
    </source>
</evidence>
<dbReference type="Pfam" id="PF01585">
    <property type="entry name" value="G-patch"/>
    <property type="match status" value="1"/>
</dbReference>
<feature type="domain" description="G-patch" evidence="2">
    <location>
        <begin position="77"/>
        <end position="123"/>
    </location>
</feature>
<organism evidence="3 4">
    <name type="scientific">Volvox africanus</name>
    <dbReference type="NCBI Taxonomy" id="51714"/>
    <lineage>
        <taxon>Eukaryota</taxon>
        <taxon>Viridiplantae</taxon>
        <taxon>Chlorophyta</taxon>
        <taxon>core chlorophytes</taxon>
        <taxon>Chlorophyceae</taxon>
        <taxon>CS clade</taxon>
        <taxon>Chlamydomonadales</taxon>
        <taxon>Volvocaceae</taxon>
        <taxon>Volvox</taxon>
    </lineage>
</organism>
<evidence type="ECO:0000313" key="3">
    <source>
        <dbReference type="EMBL" id="GIL53300.1"/>
    </source>
</evidence>
<dbReference type="GO" id="GO:0003676">
    <property type="term" value="F:nucleic acid binding"/>
    <property type="evidence" value="ECO:0007669"/>
    <property type="project" value="InterPro"/>
</dbReference>
<evidence type="ECO:0000256" key="1">
    <source>
        <dbReference type="SAM" id="MobiDB-lite"/>
    </source>
</evidence>
<feature type="region of interest" description="Disordered" evidence="1">
    <location>
        <begin position="208"/>
        <end position="241"/>
    </location>
</feature>
<dbReference type="PROSITE" id="PS50174">
    <property type="entry name" value="G_PATCH"/>
    <property type="match status" value="1"/>
</dbReference>
<reference evidence="3" key="1">
    <citation type="journal article" date="2021" name="Proc. Natl. Acad. Sci. U.S.A.">
        <title>Three genomes in the algal genus Volvox reveal the fate of a haploid sex-determining region after a transition to homothallism.</title>
        <authorList>
            <person name="Yamamoto K."/>
            <person name="Hamaji T."/>
            <person name="Kawai-Toyooka H."/>
            <person name="Matsuzaki R."/>
            <person name="Takahashi F."/>
            <person name="Nishimura Y."/>
            <person name="Kawachi M."/>
            <person name="Noguchi H."/>
            <person name="Minakuchi Y."/>
            <person name="Umen J.G."/>
            <person name="Toyoda A."/>
            <person name="Nozaki H."/>
        </authorList>
    </citation>
    <scope>NUCLEOTIDE SEQUENCE</scope>
    <source>
        <strain evidence="3">NIES-3780</strain>
    </source>
</reference>
<evidence type="ECO:0000259" key="2">
    <source>
        <dbReference type="PROSITE" id="PS50174"/>
    </source>
</evidence>
<dbReference type="AlphaFoldDB" id="A0A8J4B7N3"/>
<name>A0A8J4B7N3_9CHLO</name>
<comment type="caution">
    <text evidence="3">The sequence shown here is derived from an EMBL/GenBank/DDBJ whole genome shotgun (WGS) entry which is preliminary data.</text>
</comment>
<feature type="region of interest" description="Disordered" evidence="1">
    <location>
        <begin position="94"/>
        <end position="159"/>
    </location>
</feature>
<dbReference type="Proteomes" id="UP000747399">
    <property type="component" value="Unassembled WGS sequence"/>
</dbReference>
<keyword evidence="4" id="KW-1185">Reference proteome</keyword>
<accession>A0A8J4B7N3</accession>
<gene>
    <name evidence="3" type="ORF">Vafri_8933</name>
</gene>
<proteinExistence type="predicted"/>
<protein>
    <recommendedName>
        <fullName evidence="2">G-patch domain-containing protein</fullName>
    </recommendedName>
</protein>
<dbReference type="PANTHER" id="PTHR20923:SF1">
    <property type="entry name" value="G PATCH DOMAIN AND ANKYRIN REPEAT-CONTAINING PROTEIN 1"/>
    <property type="match status" value="1"/>
</dbReference>